<dbReference type="InterPro" id="IPR050173">
    <property type="entry name" value="ABC_transporter_C-like"/>
</dbReference>
<feature type="domain" description="ABC transporter" evidence="13">
    <location>
        <begin position="606"/>
        <end position="857"/>
    </location>
</feature>
<dbReference type="Pfam" id="PF00005">
    <property type="entry name" value="ABC_tran"/>
    <property type="match status" value="2"/>
</dbReference>
<evidence type="ECO:0000259" key="13">
    <source>
        <dbReference type="PROSITE" id="PS50893"/>
    </source>
</evidence>
<feature type="compositionally biased region" description="Basic and acidic residues" evidence="11">
    <location>
        <begin position="354"/>
        <end position="377"/>
    </location>
</feature>
<feature type="transmembrane region" description="Helical" evidence="12">
    <location>
        <begin position="921"/>
        <end position="944"/>
    </location>
</feature>
<dbReference type="InterPro" id="IPR036640">
    <property type="entry name" value="ABC1_TM_sf"/>
</dbReference>
<dbReference type="CDD" id="cd18596">
    <property type="entry name" value="ABC_6TM_VMR1_D1_like"/>
    <property type="match status" value="1"/>
</dbReference>
<dbReference type="PROSITE" id="PS00211">
    <property type="entry name" value="ABC_TRANSPORTER_1"/>
    <property type="match status" value="1"/>
</dbReference>
<evidence type="ECO:0000256" key="8">
    <source>
        <dbReference type="ARBA" id="ARBA00022989"/>
    </source>
</evidence>
<evidence type="ECO:0000256" key="6">
    <source>
        <dbReference type="ARBA" id="ARBA00022741"/>
    </source>
</evidence>
<keyword evidence="8 12" id="KW-1133">Transmembrane helix</keyword>
<dbReference type="SUPFAM" id="SSF52540">
    <property type="entry name" value="P-loop containing nucleoside triphosphate hydrolases"/>
    <property type="match status" value="2"/>
</dbReference>
<dbReference type="Proteomes" id="UP000557566">
    <property type="component" value="Unassembled WGS sequence"/>
</dbReference>
<gene>
    <name evidence="15" type="ORF">G6O67_008478</name>
</gene>
<dbReference type="FunFam" id="3.40.50.300:FF:000825">
    <property type="entry name" value="ABC bile acid transporter"/>
    <property type="match status" value="1"/>
</dbReference>
<evidence type="ECO:0000256" key="9">
    <source>
        <dbReference type="ARBA" id="ARBA00023136"/>
    </source>
</evidence>
<feature type="transmembrane region" description="Helical" evidence="12">
    <location>
        <begin position="515"/>
        <end position="533"/>
    </location>
</feature>
<keyword evidence="16" id="KW-1185">Reference proteome</keyword>
<feature type="domain" description="ABC transporter" evidence="13">
    <location>
        <begin position="1278"/>
        <end position="1537"/>
    </location>
</feature>
<feature type="transmembrane region" description="Helical" evidence="12">
    <location>
        <begin position="1003"/>
        <end position="1025"/>
    </location>
</feature>
<dbReference type="PANTHER" id="PTHR24223">
    <property type="entry name" value="ATP-BINDING CASSETTE SUB-FAMILY C"/>
    <property type="match status" value="1"/>
</dbReference>
<comment type="similarity">
    <text evidence="2">Belongs to the ABC transporter superfamily. ABCC family. Conjugate transporter (TC 3.A.1.208) subfamily.</text>
</comment>
<dbReference type="OrthoDB" id="6500128at2759"/>
<keyword evidence="10" id="KW-0325">Glycoprotein</keyword>
<feature type="transmembrane region" description="Helical" evidence="12">
    <location>
        <begin position="65"/>
        <end position="86"/>
    </location>
</feature>
<evidence type="ECO:0000256" key="2">
    <source>
        <dbReference type="ARBA" id="ARBA00009726"/>
    </source>
</evidence>
<dbReference type="Pfam" id="PF00664">
    <property type="entry name" value="ABC_membrane"/>
    <property type="match status" value="2"/>
</dbReference>
<accession>A0A8H4PJN9</accession>
<sequence>MDSKALLPLSAVALGVACLATVPGALAVRTQIRNRTPKDNFYQDRDGASTPEALAAFSNKAPKTAILLLSTLGFASLTAVSVLTAIDPTHRGLFLETWLTTASWAAVLLQATFLAAHHSPVQVHDLGLWAFLSCLVILPATVLQALRVGHEPISLILRMVNICATLLLLIACISIPRRPHVFHKGQQVNSEWTVSVIKRCTWSWAGKLLKVARKKGDLAEKDIPQPDHFIRAENLVSSWTKANHHGSLLRSVFRAYGHRLALQWVVIVGRCILGIGPFWAMLRLVQLLEKRGSIEMPAVELWTLVIFMGACTLADQWIDGWVIWYAIRRICIPARGQLSALIFEKSLRRKNVRAAEKKQDDGKPVEDGKEDDGKIEDATTTTPEDLSVAKSRQAVVNLVSVDVKHVADFLAVQYYIINSAIKLVIYSVFLVQLIGWAPFGAGILAWALVLPVNAWISKIYMKAEDTLMKTRDRKLAVVNEALLGMRQIKFSALEKQWEDKITKMRETELGDIRRVFAADSVLFFCWIASPILLAAASLAVFASVHGTLSPSVAFVSVGIFKSLEVSLSAIPECLASGLDTLVSIRRIETYLNGPEMETTLTEGTGVAFVDATVAWPVDEEVPDEDRFILSNVNLSFPAGELSVISGKTGTGKSLLLNALLGEADLLQGSILMPPTTPPQERHDEMAHPGNWILLGSVAYVGQTPWLESASFRDNVLFGLPFLEDRYNRVLDICALKRDLEILTDGDETELGANGVNLSGGQKWRVTLARAIYSRAEILIMDDIFSAVDAHVGRQIFEMCVTGDMCKGRTRVLVTHHVALVESEAKYLVELGEGTVSHHGLTSYLAENGTLQTIKLHEQAHTEIEAEETTDDWEAGSFERMPVEDANNGNDVKPQPTTPSKGGKKFVAEETREKGMVKRHVYATYMKSSGGFFFWTMCAVLFIAFEAGNLGRNWWLREWTDEPREPHGSAQGHGMAYGLTLQHSTQHAIAQAHVAEAVHKPLSFYLSIYVALAAGSAIIGTLRFLWSFVMSLRASRALFKRILFTVMRTKLRWIDTVPVGRILNRLTADFEVIDNDITIDLSLLFWRLLGLLGVCVAALLVSMYILPLAVVLLLIAGLVGKRYLDGARPVKRLESTAKSPVFELFNAALAGVPLLRAFQKTHVYVERMYGLLDAWDSLSMYTWMLNRWLGFRMALIGTLFTTLVGAIVVGSSFVDAAMAGFTLSFALDFSGNMLIAIRGYASLELDMNAAERVIEYTELDTEDLAGEEPPAAWPASGQMEVKDLVAGYADHLPPVLKGISFKIRNNERVGVIGRTGAGKSSLTLALFRFIEATSGTVFIDGLDISKINLRSLRSRLAIIPQDPVLFSGTIRSNLDPFNEHTDEELRECLCRVHLVDSEPTTPANEPSSGVDDSAAGSTLVSKNVNMFRDLYSGISESGGNLSQGQRQLLCIARAIVSRPKIMVLDEATSAVDMSTDTLIQRSIREEFADSTLMVIAHRLSTVADFDRILVLSDGNVAEFGTPRELWDKESGAFRAMCEHSGERERLRAVIVGGQS</sequence>
<keyword evidence="3" id="KW-0813">Transport</keyword>
<proteinExistence type="inferred from homology"/>
<dbReference type="PANTHER" id="PTHR24223:SF456">
    <property type="entry name" value="MULTIDRUG RESISTANCE-ASSOCIATED PROTEIN LETHAL(2)03659"/>
    <property type="match status" value="1"/>
</dbReference>
<dbReference type="CDD" id="cd03250">
    <property type="entry name" value="ABCC_MRP_domain1"/>
    <property type="match status" value="1"/>
</dbReference>
<evidence type="ECO:0000256" key="1">
    <source>
        <dbReference type="ARBA" id="ARBA00004141"/>
    </source>
</evidence>
<comment type="subcellular location">
    <subcellularLocation>
        <location evidence="1">Membrane</location>
        <topology evidence="1">Multi-pass membrane protein</topology>
    </subcellularLocation>
</comment>
<evidence type="ECO:0000256" key="5">
    <source>
        <dbReference type="ARBA" id="ARBA00022737"/>
    </source>
</evidence>
<dbReference type="InterPro" id="IPR003593">
    <property type="entry name" value="AAA+_ATPase"/>
</dbReference>
<dbReference type="GO" id="GO:0005737">
    <property type="term" value="C:cytoplasm"/>
    <property type="evidence" value="ECO:0007669"/>
    <property type="project" value="UniProtKB-ARBA"/>
</dbReference>
<evidence type="ECO:0000313" key="15">
    <source>
        <dbReference type="EMBL" id="KAF4504311.1"/>
    </source>
</evidence>
<feature type="region of interest" description="Disordered" evidence="11">
    <location>
        <begin position="354"/>
        <end position="382"/>
    </location>
</feature>
<protein>
    <recommendedName>
        <fullName evidence="17">ABC transporter, transmembrane domain, type 1</fullName>
    </recommendedName>
</protein>
<evidence type="ECO:0000256" key="10">
    <source>
        <dbReference type="ARBA" id="ARBA00023180"/>
    </source>
</evidence>
<feature type="transmembrane region" description="Helical" evidence="12">
    <location>
        <begin position="1087"/>
        <end position="1118"/>
    </location>
</feature>
<evidence type="ECO:0008006" key="17">
    <source>
        <dbReference type="Google" id="ProtNLM"/>
    </source>
</evidence>
<feature type="domain" description="ABC transmembrane type-1" evidence="14">
    <location>
        <begin position="395"/>
        <end position="579"/>
    </location>
</feature>
<feature type="transmembrane region" description="Helical" evidence="12">
    <location>
        <begin position="414"/>
        <end position="437"/>
    </location>
</feature>
<dbReference type="PROSITE" id="PS50929">
    <property type="entry name" value="ABC_TM1F"/>
    <property type="match status" value="2"/>
</dbReference>
<feature type="transmembrane region" description="Helical" evidence="12">
    <location>
        <begin position="260"/>
        <end position="281"/>
    </location>
</feature>
<organism evidence="15 16">
    <name type="scientific">Ophiocordyceps sinensis</name>
    <dbReference type="NCBI Taxonomy" id="72228"/>
    <lineage>
        <taxon>Eukaryota</taxon>
        <taxon>Fungi</taxon>
        <taxon>Dikarya</taxon>
        <taxon>Ascomycota</taxon>
        <taxon>Pezizomycotina</taxon>
        <taxon>Sordariomycetes</taxon>
        <taxon>Hypocreomycetidae</taxon>
        <taxon>Hypocreales</taxon>
        <taxon>Ophiocordycipitaceae</taxon>
        <taxon>Ophiocordyceps</taxon>
    </lineage>
</organism>
<dbReference type="EMBL" id="JAAVMX010000011">
    <property type="protein sequence ID" value="KAF4504311.1"/>
    <property type="molecule type" value="Genomic_DNA"/>
</dbReference>
<dbReference type="InterPro" id="IPR003439">
    <property type="entry name" value="ABC_transporter-like_ATP-bd"/>
</dbReference>
<dbReference type="FunFam" id="3.40.50.300:FF:000610">
    <property type="entry name" value="Multidrug resistance-associated ABC transporter"/>
    <property type="match status" value="1"/>
</dbReference>
<evidence type="ECO:0000256" key="11">
    <source>
        <dbReference type="SAM" id="MobiDB-lite"/>
    </source>
</evidence>
<keyword evidence="5" id="KW-0677">Repeat</keyword>
<dbReference type="PROSITE" id="PS51257">
    <property type="entry name" value="PROKAR_LIPOPROTEIN"/>
    <property type="match status" value="1"/>
</dbReference>
<dbReference type="SMART" id="SM00382">
    <property type="entry name" value="AAA"/>
    <property type="match status" value="2"/>
</dbReference>
<dbReference type="InterPro" id="IPR017871">
    <property type="entry name" value="ABC_transporter-like_CS"/>
</dbReference>
<feature type="transmembrane region" description="Helical" evidence="12">
    <location>
        <begin position="1188"/>
        <end position="1209"/>
    </location>
</feature>
<evidence type="ECO:0000256" key="12">
    <source>
        <dbReference type="SAM" id="Phobius"/>
    </source>
</evidence>
<feature type="domain" description="ABC transmembrane type-1" evidence="14">
    <location>
        <begin position="1001"/>
        <end position="1244"/>
    </location>
</feature>
<dbReference type="GO" id="GO:0005524">
    <property type="term" value="F:ATP binding"/>
    <property type="evidence" value="ECO:0007669"/>
    <property type="project" value="UniProtKB-KW"/>
</dbReference>
<dbReference type="GO" id="GO:0140359">
    <property type="term" value="F:ABC-type transporter activity"/>
    <property type="evidence" value="ECO:0007669"/>
    <property type="project" value="InterPro"/>
</dbReference>
<keyword evidence="6" id="KW-0547">Nucleotide-binding</keyword>
<dbReference type="Gene3D" id="1.20.1560.10">
    <property type="entry name" value="ABC transporter type 1, transmembrane domain"/>
    <property type="match status" value="2"/>
</dbReference>
<feature type="transmembrane region" description="Helical" evidence="12">
    <location>
        <begin position="128"/>
        <end position="149"/>
    </location>
</feature>
<dbReference type="GO" id="GO:0016887">
    <property type="term" value="F:ATP hydrolysis activity"/>
    <property type="evidence" value="ECO:0007669"/>
    <property type="project" value="InterPro"/>
</dbReference>
<dbReference type="InterPro" id="IPR011527">
    <property type="entry name" value="ABC1_TM_dom"/>
</dbReference>
<feature type="transmembrane region" description="Helical" evidence="12">
    <location>
        <begin position="301"/>
        <end position="327"/>
    </location>
</feature>
<feature type="region of interest" description="Disordered" evidence="11">
    <location>
        <begin position="881"/>
        <end position="905"/>
    </location>
</feature>
<evidence type="ECO:0000259" key="14">
    <source>
        <dbReference type="PROSITE" id="PS50929"/>
    </source>
</evidence>
<evidence type="ECO:0000256" key="7">
    <source>
        <dbReference type="ARBA" id="ARBA00022840"/>
    </source>
</evidence>
<name>A0A8H4PJN9_9HYPO</name>
<evidence type="ECO:0000256" key="3">
    <source>
        <dbReference type="ARBA" id="ARBA00022448"/>
    </source>
</evidence>
<feature type="transmembrane region" description="Helical" evidence="12">
    <location>
        <begin position="98"/>
        <end position="116"/>
    </location>
</feature>
<dbReference type="CDD" id="cd03244">
    <property type="entry name" value="ABCC_MRP_domain2"/>
    <property type="match status" value="1"/>
</dbReference>
<evidence type="ECO:0000313" key="16">
    <source>
        <dbReference type="Proteomes" id="UP000557566"/>
    </source>
</evidence>
<reference evidence="15 16" key="1">
    <citation type="journal article" date="2020" name="Genome Biol. Evol.">
        <title>A new high-quality draft genome assembly of the Chinese cordyceps Ophiocordyceps sinensis.</title>
        <authorList>
            <person name="Shu R."/>
            <person name="Zhang J."/>
            <person name="Meng Q."/>
            <person name="Zhang H."/>
            <person name="Zhou G."/>
            <person name="Li M."/>
            <person name="Wu P."/>
            <person name="Zhao Y."/>
            <person name="Chen C."/>
            <person name="Qin Q."/>
        </authorList>
    </citation>
    <scope>NUCLEOTIDE SEQUENCE [LARGE SCALE GENOMIC DNA]</scope>
    <source>
        <strain evidence="15 16">IOZ07</strain>
    </source>
</reference>
<dbReference type="CDD" id="cd18604">
    <property type="entry name" value="ABC_6TM_VMR1_D2_like"/>
    <property type="match status" value="1"/>
</dbReference>
<dbReference type="InterPro" id="IPR027417">
    <property type="entry name" value="P-loop_NTPase"/>
</dbReference>
<keyword evidence="4 12" id="KW-0812">Transmembrane</keyword>
<dbReference type="Gene3D" id="3.40.50.300">
    <property type="entry name" value="P-loop containing nucleotide triphosphate hydrolases"/>
    <property type="match status" value="2"/>
</dbReference>
<feature type="transmembrane region" description="Helical" evidence="12">
    <location>
        <begin position="155"/>
        <end position="175"/>
    </location>
</feature>
<evidence type="ECO:0000256" key="4">
    <source>
        <dbReference type="ARBA" id="ARBA00022692"/>
    </source>
</evidence>
<feature type="transmembrane region" description="Helical" evidence="12">
    <location>
        <begin position="6"/>
        <end position="28"/>
    </location>
</feature>
<dbReference type="SUPFAM" id="SSF90123">
    <property type="entry name" value="ABC transporter transmembrane region"/>
    <property type="match status" value="2"/>
</dbReference>
<dbReference type="FunFam" id="1.20.1560.10:FF:000013">
    <property type="entry name" value="ABC transporter C family member 2"/>
    <property type="match status" value="1"/>
</dbReference>
<comment type="caution">
    <text evidence="15">The sequence shown here is derived from an EMBL/GenBank/DDBJ whole genome shotgun (WGS) entry which is preliminary data.</text>
</comment>
<keyword evidence="7" id="KW-0067">ATP-binding</keyword>
<feature type="transmembrane region" description="Helical" evidence="12">
    <location>
        <begin position="443"/>
        <end position="461"/>
    </location>
</feature>
<keyword evidence="9 12" id="KW-0472">Membrane</keyword>
<dbReference type="PROSITE" id="PS50893">
    <property type="entry name" value="ABC_TRANSPORTER_2"/>
    <property type="match status" value="2"/>
</dbReference>
<dbReference type="GO" id="GO:0016020">
    <property type="term" value="C:membrane"/>
    <property type="evidence" value="ECO:0007669"/>
    <property type="project" value="UniProtKB-SubCell"/>
</dbReference>